<evidence type="ECO:0000256" key="1">
    <source>
        <dbReference type="SAM" id="MobiDB-lite"/>
    </source>
</evidence>
<feature type="compositionally biased region" description="Polar residues" evidence="1">
    <location>
        <begin position="45"/>
        <end position="85"/>
    </location>
</feature>
<dbReference type="EMBL" id="JOJR01000511">
    <property type="protein sequence ID" value="RCN36948.1"/>
    <property type="molecule type" value="Genomic_DNA"/>
</dbReference>
<dbReference type="AlphaFoldDB" id="A0A368FZR5"/>
<sequence>MRRQSTNSSEEQDQWSRSSRTDALPPPHSHRAQSTGQVQVQQLQNDRSASLRSGAATSNPDMTQHAPSDPQTGTRRSPAVSTQSADSDRARRVLSRFKLTIGSTSPVLIRDDRLGFLCLPDPSVKRPDFIVSAYLV</sequence>
<evidence type="ECO:0000313" key="2">
    <source>
        <dbReference type="EMBL" id="RCN36948.1"/>
    </source>
</evidence>
<dbReference type="Proteomes" id="UP000252519">
    <property type="component" value="Unassembled WGS sequence"/>
</dbReference>
<protein>
    <submittedName>
        <fullName evidence="2">Uncharacterized protein</fullName>
    </submittedName>
</protein>
<gene>
    <name evidence="2" type="ORF">ANCCAN_17160</name>
</gene>
<name>A0A368FZR5_ANCCA</name>
<reference evidence="2 3" key="1">
    <citation type="submission" date="2014-10" db="EMBL/GenBank/DDBJ databases">
        <title>Draft genome of the hookworm Ancylostoma caninum.</title>
        <authorList>
            <person name="Mitreva M."/>
        </authorList>
    </citation>
    <scope>NUCLEOTIDE SEQUENCE [LARGE SCALE GENOMIC DNA]</scope>
    <source>
        <strain evidence="2 3">Baltimore</strain>
    </source>
</reference>
<comment type="caution">
    <text evidence="2">The sequence shown here is derived from an EMBL/GenBank/DDBJ whole genome shotgun (WGS) entry which is preliminary data.</text>
</comment>
<feature type="region of interest" description="Disordered" evidence="1">
    <location>
        <begin position="1"/>
        <end position="90"/>
    </location>
</feature>
<keyword evidence="3" id="KW-1185">Reference proteome</keyword>
<evidence type="ECO:0000313" key="3">
    <source>
        <dbReference type="Proteomes" id="UP000252519"/>
    </source>
</evidence>
<accession>A0A368FZR5</accession>
<organism evidence="2 3">
    <name type="scientific">Ancylostoma caninum</name>
    <name type="common">Dog hookworm</name>
    <dbReference type="NCBI Taxonomy" id="29170"/>
    <lineage>
        <taxon>Eukaryota</taxon>
        <taxon>Metazoa</taxon>
        <taxon>Ecdysozoa</taxon>
        <taxon>Nematoda</taxon>
        <taxon>Chromadorea</taxon>
        <taxon>Rhabditida</taxon>
        <taxon>Rhabditina</taxon>
        <taxon>Rhabditomorpha</taxon>
        <taxon>Strongyloidea</taxon>
        <taxon>Ancylostomatidae</taxon>
        <taxon>Ancylostomatinae</taxon>
        <taxon>Ancylostoma</taxon>
    </lineage>
</organism>
<proteinExistence type="predicted"/>